<protein>
    <submittedName>
        <fullName evidence="1">Uncharacterized protein</fullName>
    </submittedName>
</protein>
<organism evidence="1 2">
    <name type="scientific">Nonomuraea glycinis</name>
    <dbReference type="NCBI Taxonomy" id="2047744"/>
    <lineage>
        <taxon>Bacteria</taxon>
        <taxon>Bacillati</taxon>
        <taxon>Actinomycetota</taxon>
        <taxon>Actinomycetes</taxon>
        <taxon>Streptosporangiales</taxon>
        <taxon>Streptosporangiaceae</taxon>
        <taxon>Nonomuraea</taxon>
    </lineage>
</organism>
<sequence length="67" mass="7502">MSGPDDKADLYTQLGLKLTYCPQKQYVEARITPEPPHVRSVCVRGANTTGRTWPITIPSPIHRIRVA</sequence>
<keyword evidence="2" id="KW-1185">Reference proteome</keyword>
<dbReference type="AlphaFoldDB" id="A0A918A1U1"/>
<dbReference type="EMBL" id="BMNK01000002">
    <property type="protein sequence ID" value="GGP03532.1"/>
    <property type="molecule type" value="Genomic_DNA"/>
</dbReference>
<evidence type="ECO:0000313" key="2">
    <source>
        <dbReference type="Proteomes" id="UP000660745"/>
    </source>
</evidence>
<reference evidence="1" key="2">
    <citation type="submission" date="2020-09" db="EMBL/GenBank/DDBJ databases">
        <authorList>
            <person name="Sun Q."/>
            <person name="Zhou Y."/>
        </authorList>
    </citation>
    <scope>NUCLEOTIDE SEQUENCE</scope>
    <source>
        <strain evidence="1">CGMCC 4.7430</strain>
    </source>
</reference>
<gene>
    <name evidence="1" type="ORF">GCM10012278_15130</name>
</gene>
<reference evidence="1" key="1">
    <citation type="journal article" date="2014" name="Int. J. Syst. Evol. Microbiol.">
        <title>Complete genome sequence of Corynebacterium casei LMG S-19264T (=DSM 44701T), isolated from a smear-ripened cheese.</title>
        <authorList>
            <consortium name="US DOE Joint Genome Institute (JGI-PGF)"/>
            <person name="Walter F."/>
            <person name="Albersmeier A."/>
            <person name="Kalinowski J."/>
            <person name="Ruckert C."/>
        </authorList>
    </citation>
    <scope>NUCLEOTIDE SEQUENCE</scope>
    <source>
        <strain evidence="1">CGMCC 4.7430</strain>
    </source>
</reference>
<accession>A0A918A1U1</accession>
<comment type="caution">
    <text evidence="1">The sequence shown here is derived from an EMBL/GenBank/DDBJ whole genome shotgun (WGS) entry which is preliminary data.</text>
</comment>
<name>A0A918A1U1_9ACTN</name>
<dbReference type="Proteomes" id="UP000660745">
    <property type="component" value="Unassembled WGS sequence"/>
</dbReference>
<evidence type="ECO:0000313" key="1">
    <source>
        <dbReference type="EMBL" id="GGP03532.1"/>
    </source>
</evidence>
<proteinExistence type="predicted"/>